<sequence length="132" mass="14309">MENPKTIMMILAFCFFNIAHQILRVNAAGNSDQSLAPAIYVFGDSTVDAGNNNHLNTVANANRWPYAIDFNNIRGRHTNGKNLADFAAMHLGLPLPPAYLNLTDSERSTIATGINYGSGACGILNTSRVVRD</sequence>
<keyword evidence="6" id="KW-0442">Lipid degradation</keyword>
<reference evidence="9" key="1">
    <citation type="submission" date="2023-10" db="EMBL/GenBank/DDBJ databases">
        <title>Chromosome-level genome of the transformable northern wattle, Acacia crassicarpa.</title>
        <authorList>
            <person name="Massaro I."/>
            <person name="Sinha N.R."/>
            <person name="Poethig S."/>
            <person name="Leichty A.R."/>
        </authorList>
    </citation>
    <scope>NUCLEOTIDE SEQUENCE</scope>
    <source>
        <strain evidence="9">Acra3RX</strain>
        <tissue evidence="9">Leaf</tissue>
    </source>
</reference>
<comment type="caution">
    <text evidence="9">The sequence shown here is derived from an EMBL/GenBank/DDBJ whole genome shotgun (WGS) entry which is preliminary data.</text>
</comment>
<feature type="signal peptide" evidence="8">
    <location>
        <begin position="1"/>
        <end position="27"/>
    </location>
</feature>
<dbReference type="GO" id="GO:0016787">
    <property type="term" value="F:hydrolase activity"/>
    <property type="evidence" value="ECO:0007669"/>
    <property type="project" value="UniProtKB-KW"/>
</dbReference>
<dbReference type="AlphaFoldDB" id="A0AAE1J0N0"/>
<dbReference type="PANTHER" id="PTHR45650:SF14">
    <property type="entry name" value="GDSL ESTERASE_LIPASE 7-LIKE"/>
    <property type="match status" value="1"/>
</dbReference>
<gene>
    <name evidence="9" type="ORF">QN277_006161</name>
</gene>
<dbReference type="PANTHER" id="PTHR45650">
    <property type="entry name" value="GDSL-LIKE LIPASE/ACYLHYDROLASE-RELATED"/>
    <property type="match status" value="1"/>
</dbReference>
<keyword evidence="3" id="KW-0964">Secreted</keyword>
<dbReference type="InterPro" id="IPR036514">
    <property type="entry name" value="SGNH_hydro_sf"/>
</dbReference>
<accession>A0AAE1J0N0</accession>
<name>A0AAE1J0N0_9FABA</name>
<dbReference type="GO" id="GO:0005576">
    <property type="term" value="C:extracellular region"/>
    <property type="evidence" value="ECO:0007669"/>
    <property type="project" value="UniProtKB-SubCell"/>
</dbReference>
<evidence type="ECO:0000313" key="9">
    <source>
        <dbReference type="EMBL" id="KAK4259873.1"/>
    </source>
</evidence>
<evidence type="ECO:0000256" key="7">
    <source>
        <dbReference type="ARBA" id="ARBA00023098"/>
    </source>
</evidence>
<proteinExistence type="inferred from homology"/>
<dbReference type="EMBL" id="JAWXYG010000011">
    <property type="protein sequence ID" value="KAK4259873.1"/>
    <property type="molecule type" value="Genomic_DNA"/>
</dbReference>
<evidence type="ECO:0008006" key="11">
    <source>
        <dbReference type="Google" id="ProtNLM"/>
    </source>
</evidence>
<dbReference type="InterPro" id="IPR051238">
    <property type="entry name" value="GDSL_esterase/lipase"/>
</dbReference>
<evidence type="ECO:0000256" key="4">
    <source>
        <dbReference type="ARBA" id="ARBA00022729"/>
    </source>
</evidence>
<keyword evidence="4 8" id="KW-0732">Signal</keyword>
<keyword evidence="10" id="KW-1185">Reference proteome</keyword>
<comment type="subcellular location">
    <subcellularLocation>
        <location evidence="1">Secreted</location>
    </subcellularLocation>
</comment>
<evidence type="ECO:0000256" key="8">
    <source>
        <dbReference type="SAM" id="SignalP"/>
    </source>
</evidence>
<evidence type="ECO:0000256" key="2">
    <source>
        <dbReference type="ARBA" id="ARBA00008668"/>
    </source>
</evidence>
<evidence type="ECO:0000256" key="6">
    <source>
        <dbReference type="ARBA" id="ARBA00022963"/>
    </source>
</evidence>
<keyword evidence="7" id="KW-0443">Lipid metabolism</keyword>
<dbReference type="Gene3D" id="3.40.50.1110">
    <property type="entry name" value="SGNH hydrolase"/>
    <property type="match status" value="1"/>
</dbReference>
<feature type="chain" id="PRO_5042030723" description="GDSL esterase/lipase" evidence="8">
    <location>
        <begin position="28"/>
        <end position="132"/>
    </location>
</feature>
<evidence type="ECO:0000256" key="5">
    <source>
        <dbReference type="ARBA" id="ARBA00022801"/>
    </source>
</evidence>
<dbReference type="GO" id="GO:0016042">
    <property type="term" value="P:lipid catabolic process"/>
    <property type="evidence" value="ECO:0007669"/>
    <property type="project" value="UniProtKB-KW"/>
</dbReference>
<organism evidence="9 10">
    <name type="scientific">Acacia crassicarpa</name>
    <name type="common">northern wattle</name>
    <dbReference type="NCBI Taxonomy" id="499986"/>
    <lineage>
        <taxon>Eukaryota</taxon>
        <taxon>Viridiplantae</taxon>
        <taxon>Streptophyta</taxon>
        <taxon>Embryophyta</taxon>
        <taxon>Tracheophyta</taxon>
        <taxon>Spermatophyta</taxon>
        <taxon>Magnoliopsida</taxon>
        <taxon>eudicotyledons</taxon>
        <taxon>Gunneridae</taxon>
        <taxon>Pentapetalae</taxon>
        <taxon>rosids</taxon>
        <taxon>fabids</taxon>
        <taxon>Fabales</taxon>
        <taxon>Fabaceae</taxon>
        <taxon>Caesalpinioideae</taxon>
        <taxon>mimosoid clade</taxon>
        <taxon>Acacieae</taxon>
        <taxon>Acacia</taxon>
    </lineage>
</organism>
<evidence type="ECO:0000256" key="3">
    <source>
        <dbReference type="ARBA" id="ARBA00022525"/>
    </source>
</evidence>
<keyword evidence="5" id="KW-0378">Hydrolase</keyword>
<evidence type="ECO:0000313" key="10">
    <source>
        <dbReference type="Proteomes" id="UP001293593"/>
    </source>
</evidence>
<comment type="similarity">
    <text evidence="2">Belongs to the 'GDSL' lipolytic enzyme family.</text>
</comment>
<evidence type="ECO:0000256" key="1">
    <source>
        <dbReference type="ARBA" id="ARBA00004613"/>
    </source>
</evidence>
<protein>
    <recommendedName>
        <fullName evidence="11">GDSL esterase/lipase</fullName>
    </recommendedName>
</protein>
<dbReference type="Proteomes" id="UP001293593">
    <property type="component" value="Unassembled WGS sequence"/>
</dbReference>